<name>H1FRS3_SULGG</name>
<dbReference type="EMBL" id="AFRZ01000001">
    <property type="protein sequence ID" value="EHP29809.1"/>
    <property type="molecule type" value="Genomic_DNA"/>
</dbReference>
<dbReference type="Proteomes" id="UP000006431">
    <property type="component" value="Unassembled WGS sequence"/>
</dbReference>
<evidence type="ECO:0000313" key="1">
    <source>
        <dbReference type="EMBL" id="EHP29809.1"/>
    </source>
</evidence>
<organism evidence="1 2">
    <name type="scientific">Sulfurimonas gotlandica (strain DSM 19862 / JCM 16533 / GD1)</name>
    <dbReference type="NCBI Taxonomy" id="929558"/>
    <lineage>
        <taxon>Bacteria</taxon>
        <taxon>Pseudomonadati</taxon>
        <taxon>Campylobacterota</taxon>
        <taxon>Epsilonproteobacteria</taxon>
        <taxon>Campylobacterales</taxon>
        <taxon>Sulfurimonadaceae</taxon>
        <taxon>Sulfurimonas</taxon>
    </lineage>
</organism>
<gene>
    <name evidence="1" type="ORF">SMGD1_1285</name>
</gene>
<keyword evidence="2" id="KW-1185">Reference proteome</keyword>
<protein>
    <submittedName>
        <fullName evidence="1">Uncharacterized protein</fullName>
    </submittedName>
</protein>
<dbReference type="STRING" id="929558.SMGD1_1285"/>
<reference evidence="1 2" key="1">
    <citation type="journal article" date="2012" name="Proc. Natl. Acad. Sci. U.S.A.">
        <title>Genome and physiology of a model Epsilonproteobacterium responsible for sulfide detoxification in marine oxygen depletion zones.</title>
        <authorList>
            <person name="Grote J."/>
            <person name="Schott T."/>
            <person name="Bruckner C.G."/>
            <person name="Glockner F.O."/>
            <person name="Jost G."/>
            <person name="Teeling H."/>
            <person name="Labrenz M."/>
            <person name="Jurgens K."/>
        </authorList>
    </citation>
    <scope>NUCLEOTIDE SEQUENCE [LARGE SCALE GENOMIC DNA]</scope>
    <source>
        <strain evidence="1 2">GD1</strain>
    </source>
</reference>
<dbReference type="PATRIC" id="fig|929558.5.peg.1277"/>
<proteinExistence type="predicted"/>
<dbReference type="HOGENOM" id="CLU_2604719_0_0_7"/>
<dbReference type="OrthoDB" id="5334979at2"/>
<evidence type="ECO:0000313" key="2">
    <source>
        <dbReference type="Proteomes" id="UP000006431"/>
    </source>
</evidence>
<accession>H1FRS3</accession>
<dbReference type="AlphaFoldDB" id="H1FRS3"/>
<comment type="caution">
    <text evidence="1">The sequence shown here is derived from an EMBL/GenBank/DDBJ whole genome shotgun (WGS) entry which is preliminary data.</text>
</comment>
<sequence>MNKLLFTFFPALLLAFSPFESPESNSFELSAYETKKTIENEKAANNPKIKCRLVCDKKIYKEQKISDAIEFYKNSKDYFSKSK</sequence>
<dbReference type="RefSeq" id="WP_008340940.1">
    <property type="nucleotide sequence ID" value="NZ_AFRZ01000001.1"/>
</dbReference>